<dbReference type="EMBL" id="JBAWTH010000018">
    <property type="protein sequence ID" value="KAL2287928.1"/>
    <property type="molecule type" value="Genomic_DNA"/>
</dbReference>
<dbReference type="PROSITE" id="PS51186">
    <property type="entry name" value="GNAT"/>
    <property type="match status" value="1"/>
</dbReference>
<dbReference type="InterPro" id="IPR016181">
    <property type="entry name" value="Acyl_CoA_acyltransferase"/>
</dbReference>
<dbReference type="EMBL" id="JBAWTH010000018">
    <property type="protein sequence ID" value="KAL2287927.1"/>
    <property type="molecule type" value="Genomic_DNA"/>
</dbReference>
<name>A0ABR4EZS2_9PEZI</name>
<gene>
    <name evidence="2" type="ORF">FJTKL_04701</name>
</gene>
<proteinExistence type="predicted"/>
<organism evidence="2 3">
    <name type="scientific">Diaporthe vaccinii</name>
    <dbReference type="NCBI Taxonomy" id="105482"/>
    <lineage>
        <taxon>Eukaryota</taxon>
        <taxon>Fungi</taxon>
        <taxon>Dikarya</taxon>
        <taxon>Ascomycota</taxon>
        <taxon>Pezizomycotina</taxon>
        <taxon>Sordariomycetes</taxon>
        <taxon>Sordariomycetidae</taxon>
        <taxon>Diaporthales</taxon>
        <taxon>Diaporthaceae</taxon>
        <taxon>Diaporthe</taxon>
        <taxon>Diaporthe eres species complex</taxon>
    </lineage>
</organism>
<dbReference type="Gene3D" id="3.40.630.30">
    <property type="match status" value="1"/>
</dbReference>
<dbReference type="PANTHER" id="PTHR42791:SF14">
    <property type="entry name" value="N-ACETYLTRANSFERASE DOMAIN-CONTAINING PROTEIN"/>
    <property type="match status" value="1"/>
</dbReference>
<keyword evidence="3" id="KW-1185">Reference proteome</keyword>
<dbReference type="InterPro" id="IPR000182">
    <property type="entry name" value="GNAT_dom"/>
</dbReference>
<dbReference type="Pfam" id="PF00583">
    <property type="entry name" value="Acetyltransf_1"/>
    <property type="match status" value="1"/>
</dbReference>
<dbReference type="CDD" id="cd04301">
    <property type="entry name" value="NAT_SF"/>
    <property type="match status" value="1"/>
</dbReference>
<dbReference type="SUPFAM" id="SSF55729">
    <property type="entry name" value="Acyl-CoA N-acyltransferases (Nat)"/>
    <property type="match status" value="1"/>
</dbReference>
<comment type="caution">
    <text evidence="2">The sequence shown here is derived from an EMBL/GenBank/DDBJ whole genome shotgun (WGS) entry which is preliminary data.</text>
</comment>
<sequence length="210" mass="24162">MSSKTPQLLPMEEVDLEEAVCIEIWGNPQDDMQRILMERDRTPEAVSKLLGRRRKTFLHDQDATFLKVVDPATKGIMAWATWHYCPALSGEEVANGPVALEWPLPQWYSPLQKYRYEVMKGRPHYLLGMIVTSPDYRRRGAASLLLQWGIDKADQRGVEIYLESSLAGTPLYEKFGLRTLKVFNFDMAQLGYEGIDTHTCMLRPVIEQDR</sequence>
<evidence type="ECO:0000259" key="1">
    <source>
        <dbReference type="PROSITE" id="PS51186"/>
    </source>
</evidence>
<dbReference type="Proteomes" id="UP001600888">
    <property type="component" value="Unassembled WGS sequence"/>
</dbReference>
<accession>A0ABR4EZS2</accession>
<feature type="domain" description="N-acetyltransferase" evidence="1">
    <location>
        <begin position="36"/>
        <end position="206"/>
    </location>
</feature>
<evidence type="ECO:0000313" key="3">
    <source>
        <dbReference type="Proteomes" id="UP001600888"/>
    </source>
</evidence>
<dbReference type="PANTHER" id="PTHR42791">
    <property type="entry name" value="GNAT FAMILY ACETYLTRANSFERASE"/>
    <property type="match status" value="1"/>
</dbReference>
<reference evidence="2 3" key="1">
    <citation type="submission" date="2024-03" db="EMBL/GenBank/DDBJ databases">
        <title>A high-quality draft genome sequence of Diaporthe vaccinii, a causative agent of upright dieback and viscid rot disease in cranberry plants.</title>
        <authorList>
            <person name="Sarrasin M."/>
            <person name="Lang B.F."/>
            <person name="Burger G."/>
        </authorList>
    </citation>
    <scope>NUCLEOTIDE SEQUENCE [LARGE SCALE GENOMIC DNA]</scope>
    <source>
        <strain evidence="2 3">IS7</strain>
    </source>
</reference>
<evidence type="ECO:0000313" key="2">
    <source>
        <dbReference type="EMBL" id="KAL2287928.1"/>
    </source>
</evidence>
<protein>
    <recommendedName>
        <fullName evidence="1">N-acetyltransferase domain-containing protein</fullName>
    </recommendedName>
</protein>
<dbReference type="InterPro" id="IPR052523">
    <property type="entry name" value="Trichothecene_AcTrans"/>
</dbReference>